<organism evidence="3">
    <name type="scientific">Anguilla anguilla</name>
    <name type="common">European freshwater eel</name>
    <name type="synonym">Muraena anguilla</name>
    <dbReference type="NCBI Taxonomy" id="7936"/>
    <lineage>
        <taxon>Eukaryota</taxon>
        <taxon>Metazoa</taxon>
        <taxon>Chordata</taxon>
        <taxon>Craniata</taxon>
        <taxon>Vertebrata</taxon>
        <taxon>Euteleostomi</taxon>
        <taxon>Actinopterygii</taxon>
        <taxon>Neopterygii</taxon>
        <taxon>Teleostei</taxon>
        <taxon>Anguilliformes</taxon>
        <taxon>Anguillidae</taxon>
        <taxon>Anguilla</taxon>
    </lineage>
</organism>
<dbReference type="EMBL" id="GBXM01008487">
    <property type="protein sequence ID" value="JAI00091.1"/>
    <property type="molecule type" value="Transcribed_RNA"/>
</dbReference>
<dbReference type="AlphaFoldDB" id="A0A0E9XE24"/>
<proteinExistence type="predicted"/>
<feature type="signal peptide" evidence="2">
    <location>
        <begin position="1"/>
        <end position="18"/>
    </location>
</feature>
<feature type="chain" id="PRO_5002434976" evidence="2">
    <location>
        <begin position="19"/>
        <end position="191"/>
    </location>
</feature>
<feature type="transmembrane region" description="Helical" evidence="1">
    <location>
        <begin position="49"/>
        <end position="69"/>
    </location>
</feature>
<reference evidence="3" key="1">
    <citation type="submission" date="2014-11" db="EMBL/GenBank/DDBJ databases">
        <authorList>
            <person name="Amaro Gonzalez C."/>
        </authorList>
    </citation>
    <scope>NUCLEOTIDE SEQUENCE</scope>
</reference>
<evidence type="ECO:0000256" key="2">
    <source>
        <dbReference type="SAM" id="SignalP"/>
    </source>
</evidence>
<keyword evidence="1" id="KW-1133">Transmembrane helix</keyword>
<keyword evidence="2" id="KW-0732">Signal</keyword>
<reference evidence="3" key="2">
    <citation type="journal article" date="2015" name="Fish Shellfish Immunol.">
        <title>Early steps in the European eel (Anguilla anguilla)-Vibrio vulnificus interaction in the gills: Role of the RtxA13 toxin.</title>
        <authorList>
            <person name="Callol A."/>
            <person name="Pajuelo D."/>
            <person name="Ebbesson L."/>
            <person name="Teles M."/>
            <person name="MacKenzie S."/>
            <person name="Amaro C."/>
        </authorList>
    </citation>
    <scope>NUCLEOTIDE SEQUENCE</scope>
</reference>
<evidence type="ECO:0000313" key="3">
    <source>
        <dbReference type="EMBL" id="JAI00091.1"/>
    </source>
</evidence>
<accession>A0A0E9XE24</accession>
<keyword evidence="1" id="KW-0472">Membrane</keyword>
<protein>
    <submittedName>
        <fullName evidence="3">Uncharacterized protein</fullName>
    </submittedName>
</protein>
<name>A0A0E9XE24_ANGAN</name>
<sequence>MFLRLSVFSCTCLLVCQGLFQYCSLNSKVRGHTALCRGKLFGLCPHPLLVVHSVLTVYCVSFCLGRILYVGFIKKLLDTQQDLLDGDGRPPVLIFLQDGQTDGARRVDIWVKDGWFKLAFWRRGWVVIFKQHPQFILASFPKGPLFPWNSTFPVHEVESAIRVLGGNSNKTKWVVFSPGFALLRQSTESDS</sequence>
<evidence type="ECO:0000256" key="1">
    <source>
        <dbReference type="SAM" id="Phobius"/>
    </source>
</evidence>
<keyword evidence="1" id="KW-0812">Transmembrane</keyword>